<name>A0A2Z4FJQ9_9DELT</name>
<feature type="compositionally biased region" description="Polar residues" evidence="1">
    <location>
        <begin position="1"/>
        <end position="13"/>
    </location>
</feature>
<feature type="compositionally biased region" description="Basic and acidic residues" evidence="1">
    <location>
        <begin position="1087"/>
        <end position="1097"/>
    </location>
</feature>
<dbReference type="SMART" id="SM00028">
    <property type="entry name" value="TPR"/>
    <property type="match status" value="7"/>
</dbReference>
<feature type="compositionally biased region" description="Acidic residues" evidence="1">
    <location>
        <begin position="1105"/>
        <end position="1114"/>
    </location>
</feature>
<dbReference type="SUPFAM" id="SSF48452">
    <property type="entry name" value="TPR-like"/>
    <property type="match status" value="4"/>
</dbReference>
<dbReference type="Gene3D" id="1.25.40.10">
    <property type="entry name" value="Tetratricopeptide repeat domain"/>
    <property type="match status" value="5"/>
</dbReference>
<feature type="region of interest" description="Disordered" evidence="1">
    <location>
        <begin position="58"/>
        <end position="99"/>
    </location>
</feature>
<dbReference type="InterPro" id="IPR019734">
    <property type="entry name" value="TPR_rpt"/>
</dbReference>
<protein>
    <recommendedName>
        <fullName evidence="4">Tetratricopeptide repeat protein</fullName>
    </recommendedName>
</protein>
<keyword evidence="3" id="KW-1185">Reference proteome</keyword>
<evidence type="ECO:0000313" key="3">
    <source>
        <dbReference type="Proteomes" id="UP000249799"/>
    </source>
</evidence>
<evidence type="ECO:0000313" key="2">
    <source>
        <dbReference type="EMBL" id="AWV88928.1"/>
    </source>
</evidence>
<sequence>MTIATNGATTQHATRFPGIKEYRRKSAIKDDAPGSRIGRRLTQLRMATMAHTTLDLTPRINRRSGPEDGRAAKFRRASVPGESGQSSMESTARRAAYRPREEVAVRRDVVEEFRNRLERDATHTPDAPEAVEGSLIGIARAEEALGRFEEARLALKRLSNLGDFSPVVWALSRRLHRREGRREAARDTLRRAYEVAEPSLAVLLKLEELRQDWLDDAPPSEVAVALHILAGDMAQQSGDYTRLWKTRLELDALLEQGRIDRVGEVIAQRAVAFDDGEIADLMRTRSAIWSAVWGDVSGAATLLEQIHQRAHLRGDLGEFLGSLYFDLGDRESATTLYRGLSEESELEPTEAVGAAMLQESVARDLGSADKMLADLCAREPEDWTALRVRESLLERHFTAADAGGDDAESGGVSGTGTSLIDVLNMQLEGPLTNGERITKLTRLGRLYEEEAQDQVAAAEVYREALSLKADHLPALRALGRLYAQRDNFSGLVDLYEREIAQMQGAPSVWRRHFQAAELYRVRLENRVRALDHYRHVLDHRPHYLPALKAAAGLLGELGRWRELADLFLASVEVAPNRRQKMYLLDKVAEVAENELQNYDVAIGAWQEILILDDQHPRAFAALGRLYARTGQFAELIELNMRELELVEDDEEEAVLHQKCAEIAERHLEDPQLAEKHYRRALEILPDFLPALEGLGRIYMRNKRWDDIIEMSGRELRETDDPRETIRRLGALAEIFETQLDRSEDAIRIYARILEIAPEDNHALESALRLNYALGRFDQVVVLVERKIAATDDPRAFAALHGELAGVAEWQQGDLAGAFARYLIALDAEPGNGHWLAGIARTWSYSSLSVDEVADRLENNVMKPMNAQARDRYFKVIARLRERAHQSADVSRAFRTHGSTESLENQLVLELAMARGGEREVLHQFRRANPQHPLERLLEIKREGLTVGDVDAIRAAIDVLEPSERAMLLGELPVNVAAEFSSPEDPAELRLSAELVRVLEGEVLRSDEDYQSEDPLALRLRAVEARQSHDFEGYVLWTRRELALRDSRDLKVSRLTELAEFAERHQRHEQVADFLAEAARTAFPEMRAQDEAADKVEPAEQLGAEASEEQGEEVVAEAGLEGDADAANTAEAPDEAEEHFPQDMCDGPTLDRLYQTIRNAEGFAGRWMLLRDCLDAHAMRDGLTRSRRLYLFRTLAEILEEELDDLDGASTALSNCWQLSEDAAYLRELVRVSMALNDLERAIRFQQRHFEHMTNPTRAIGANLCIESGLWLAELLLQSEERIDDGIDCLEHLLASYEECELFEHARRQLAYAYFEHGNPYRAVELFQRVLDGEISSENLKDWRTLVEVYRDKLDDGLTAYELQWQIVDAGLGSAQDLDELVGLGFRADMLKDCAGRLESMATQKGSDMPPARQRQLLGRAAEIVEEDLMWPEEAVRLYTLALERCTGAKNAQDGDGIELLRRRAFCLAQIAGRESQALEEFRKIVLVDPFEPTTYRGLSDLLGRAQAFDRARISDQILRVLNCTVENEALPTKTSPSRLISDEQVEQFLMPAGLNVQMIDTLAAAMPFVEKVWADELPQRKALEGVSLNRLDAQDACDSMQAAMDAFGIPRFKAESGDAGPMTPQVFSAGTPSIWVNWEQISQMNAAEARFIAGYCAALAWSGLPALLALDGRRVWHMVEAVLLKQTGQGFGERVDMATQDLVEHISSPFHAVARRRLTSALEPVMEQFATAECELWPGVLEEFACRVGMVTAGDVSAAVRGLLSFHGWNLGLDAPETQKQIRRNPSVRRLISFAMSDDYLEARYALGLAGRPSKLVS</sequence>
<dbReference type="OrthoDB" id="5244639at2"/>
<feature type="region of interest" description="Disordered" evidence="1">
    <location>
        <begin position="1"/>
        <end position="34"/>
    </location>
</feature>
<dbReference type="PANTHER" id="PTHR12558">
    <property type="entry name" value="CELL DIVISION CYCLE 16,23,27"/>
    <property type="match status" value="1"/>
</dbReference>
<dbReference type="EMBL" id="CP030032">
    <property type="protein sequence ID" value="AWV88928.1"/>
    <property type="molecule type" value="Genomic_DNA"/>
</dbReference>
<feature type="region of interest" description="Disordered" evidence="1">
    <location>
        <begin position="1087"/>
        <end position="1114"/>
    </location>
</feature>
<organism evidence="2 3">
    <name type="scientific">Bradymonas sediminis</name>
    <dbReference type="NCBI Taxonomy" id="1548548"/>
    <lineage>
        <taxon>Bacteria</taxon>
        <taxon>Deltaproteobacteria</taxon>
        <taxon>Bradymonadales</taxon>
        <taxon>Bradymonadaceae</taxon>
        <taxon>Bradymonas</taxon>
    </lineage>
</organism>
<dbReference type="PANTHER" id="PTHR12558:SF13">
    <property type="entry name" value="CELL DIVISION CYCLE PROTEIN 27 HOMOLOG"/>
    <property type="match status" value="1"/>
</dbReference>
<evidence type="ECO:0000256" key="1">
    <source>
        <dbReference type="SAM" id="MobiDB-lite"/>
    </source>
</evidence>
<accession>A0A2Z4FJQ9</accession>
<reference evidence="2 3" key="1">
    <citation type="submission" date="2018-06" db="EMBL/GenBank/DDBJ databases">
        <title>Lujinxingia sediminis gen. nov. sp. nov., a new facultative anaerobic member of the class Deltaproteobacteria, and proposal of Lujinxingaceae fam. nov.</title>
        <authorList>
            <person name="Guo L.-Y."/>
            <person name="Li C.-M."/>
            <person name="Wang S."/>
            <person name="Du Z.-J."/>
        </authorList>
    </citation>
    <scope>NUCLEOTIDE SEQUENCE [LARGE SCALE GENOMIC DNA]</scope>
    <source>
        <strain evidence="2 3">FA350</strain>
    </source>
</reference>
<evidence type="ECO:0008006" key="4">
    <source>
        <dbReference type="Google" id="ProtNLM"/>
    </source>
</evidence>
<dbReference type="Proteomes" id="UP000249799">
    <property type="component" value="Chromosome"/>
</dbReference>
<proteinExistence type="predicted"/>
<gene>
    <name evidence="2" type="ORF">DN745_06070</name>
</gene>
<dbReference type="KEGG" id="bsed:DN745_06070"/>
<dbReference type="InterPro" id="IPR011990">
    <property type="entry name" value="TPR-like_helical_dom_sf"/>
</dbReference>